<dbReference type="InParanoid" id="A0A2K1IZC1"/>
<organism evidence="1">
    <name type="scientific">Physcomitrium patens</name>
    <name type="common">Spreading-leaved earth moss</name>
    <name type="synonym">Physcomitrella patens</name>
    <dbReference type="NCBI Taxonomy" id="3218"/>
    <lineage>
        <taxon>Eukaryota</taxon>
        <taxon>Viridiplantae</taxon>
        <taxon>Streptophyta</taxon>
        <taxon>Embryophyta</taxon>
        <taxon>Bryophyta</taxon>
        <taxon>Bryophytina</taxon>
        <taxon>Bryopsida</taxon>
        <taxon>Funariidae</taxon>
        <taxon>Funariales</taxon>
        <taxon>Funariaceae</taxon>
        <taxon>Physcomitrium</taxon>
    </lineage>
</organism>
<keyword evidence="3" id="KW-1185">Reference proteome</keyword>
<reference evidence="2" key="3">
    <citation type="submission" date="2020-12" db="UniProtKB">
        <authorList>
            <consortium name="EnsemblPlants"/>
        </authorList>
    </citation>
    <scope>IDENTIFICATION</scope>
</reference>
<evidence type="ECO:0000313" key="3">
    <source>
        <dbReference type="Proteomes" id="UP000006727"/>
    </source>
</evidence>
<name>A0A2K1IZC1_PHYPA</name>
<dbReference type="AlphaFoldDB" id="A0A2K1IZC1"/>
<accession>A0A2K1IZC1</accession>
<dbReference type="EnsemblPlants" id="Pp3c19_22550V3.1">
    <property type="protein sequence ID" value="Pp3c19_22550V3.1"/>
    <property type="gene ID" value="Pp3c19_22550"/>
</dbReference>
<dbReference type="PaxDb" id="3218-PP1S380_26V6.1"/>
<protein>
    <submittedName>
        <fullName evidence="1 2">Uncharacterized protein</fullName>
    </submittedName>
</protein>
<dbReference type="Proteomes" id="UP000006727">
    <property type="component" value="Chromosome 19"/>
</dbReference>
<evidence type="ECO:0000313" key="1">
    <source>
        <dbReference type="EMBL" id="PNR34618.1"/>
    </source>
</evidence>
<dbReference type="Gramene" id="Pp3c19_22550V3.1">
    <property type="protein sequence ID" value="Pp3c19_22550V3.1"/>
    <property type="gene ID" value="Pp3c19_22550"/>
</dbReference>
<gene>
    <name evidence="1" type="ORF">PHYPA_024435</name>
</gene>
<proteinExistence type="predicted"/>
<evidence type="ECO:0000313" key="2">
    <source>
        <dbReference type="EnsemblPlants" id="Pp3c19_22550V3.1"/>
    </source>
</evidence>
<reference evidence="1 3" key="1">
    <citation type="journal article" date="2008" name="Science">
        <title>The Physcomitrella genome reveals evolutionary insights into the conquest of land by plants.</title>
        <authorList>
            <person name="Rensing S."/>
            <person name="Lang D."/>
            <person name="Zimmer A."/>
            <person name="Terry A."/>
            <person name="Salamov A."/>
            <person name="Shapiro H."/>
            <person name="Nishiyama T."/>
            <person name="Perroud P.-F."/>
            <person name="Lindquist E."/>
            <person name="Kamisugi Y."/>
            <person name="Tanahashi T."/>
            <person name="Sakakibara K."/>
            <person name="Fujita T."/>
            <person name="Oishi K."/>
            <person name="Shin-I T."/>
            <person name="Kuroki Y."/>
            <person name="Toyoda A."/>
            <person name="Suzuki Y."/>
            <person name="Hashimoto A."/>
            <person name="Yamaguchi K."/>
            <person name="Sugano A."/>
            <person name="Kohara Y."/>
            <person name="Fujiyama A."/>
            <person name="Anterola A."/>
            <person name="Aoki S."/>
            <person name="Ashton N."/>
            <person name="Barbazuk W.B."/>
            <person name="Barker E."/>
            <person name="Bennetzen J."/>
            <person name="Bezanilla M."/>
            <person name="Blankenship R."/>
            <person name="Cho S.H."/>
            <person name="Dutcher S."/>
            <person name="Estelle M."/>
            <person name="Fawcett J.A."/>
            <person name="Gundlach H."/>
            <person name="Hanada K."/>
            <person name="Heyl A."/>
            <person name="Hicks K.A."/>
            <person name="Hugh J."/>
            <person name="Lohr M."/>
            <person name="Mayer K."/>
            <person name="Melkozernov A."/>
            <person name="Murata T."/>
            <person name="Nelson D."/>
            <person name="Pils B."/>
            <person name="Prigge M."/>
            <person name="Reiss B."/>
            <person name="Renner T."/>
            <person name="Rombauts S."/>
            <person name="Rushton P."/>
            <person name="Sanderfoot A."/>
            <person name="Schween G."/>
            <person name="Shiu S.-H."/>
            <person name="Stueber K."/>
            <person name="Theodoulou F.L."/>
            <person name="Tu H."/>
            <person name="Van de Peer Y."/>
            <person name="Verrier P.J."/>
            <person name="Waters E."/>
            <person name="Wood A."/>
            <person name="Yang L."/>
            <person name="Cove D."/>
            <person name="Cuming A."/>
            <person name="Hasebe M."/>
            <person name="Lucas S."/>
            <person name="Mishler D.B."/>
            <person name="Reski R."/>
            <person name="Grigoriev I."/>
            <person name="Quatrano R.S."/>
            <person name="Boore J.L."/>
        </authorList>
    </citation>
    <scope>NUCLEOTIDE SEQUENCE [LARGE SCALE GENOMIC DNA]</scope>
    <source>
        <strain evidence="2 3">cv. Gransden 2004</strain>
    </source>
</reference>
<sequence>MTQGAKARTSDVSPLKASLRVFLTLEEFDMPRLWTNERRIADFSTVLENMHTTEKCSGSKKCGYLLQILSRDRVCCISSPYCSPPPGEIHWPWTECALVRVNFLYRVIC</sequence>
<reference evidence="1 3" key="2">
    <citation type="journal article" date="2018" name="Plant J.">
        <title>The Physcomitrella patens chromosome-scale assembly reveals moss genome structure and evolution.</title>
        <authorList>
            <person name="Lang D."/>
            <person name="Ullrich K.K."/>
            <person name="Murat F."/>
            <person name="Fuchs J."/>
            <person name="Jenkins J."/>
            <person name="Haas F.B."/>
            <person name="Piednoel M."/>
            <person name="Gundlach H."/>
            <person name="Van Bel M."/>
            <person name="Meyberg R."/>
            <person name="Vives C."/>
            <person name="Morata J."/>
            <person name="Symeonidi A."/>
            <person name="Hiss M."/>
            <person name="Muchero W."/>
            <person name="Kamisugi Y."/>
            <person name="Saleh O."/>
            <person name="Blanc G."/>
            <person name="Decker E.L."/>
            <person name="van Gessel N."/>
            <person name="Grimwood J."/>
            <person name="Hayes R.D."/>
            <person name="Graham S.W."/>
            <person name="Gunter L.E."/>
            <person name="McDaniel S.F."/>
            <person name="Hoernstein S.N.W."/>
            <person name="Larsson A."/>
            <person name="Li F.W."/>
            <person name="Perroud P.F."/>
            <person name="Phillips J."/>
            <person name="Ranjan P."/>
            <person name="Rokshar D.S."/>
            <person name="Rothfels C.J."/>
            <person name="Schneider L."/>
            <person name="Shu S."/>
            <person name="Stevenson D.W."/>
            <person name="Thummler F."/>
            <person name="Tillich M."/>
            <person name="Villarreal Aguilar J.C."/>
            <person name="Widiez T."/>
            <person name="Wong G.K."/>
            <person name="Wymore A."/>
            <person name="Zhang Y."/>
            <person name="Zimmer A.D."/>
            <person name="Quatrano R.S."/>
            <person name="Mayer K.F.X."/>
            <person name="Goodstein D."/>
            <person name="Casacuberta J.M."/>
            <person name="Vandepoele K."/>
            <person name="Reski R."/>
            <person name="Cuming A.C."/>
            <person name="Tuskan G.A."/>
            <person name="Maumus F."/>
            <person name="Salse J."/>
            <person name="Schmutz J."/>
            <person name="Rensing S.A."/>
        </authorList>
    </citation>
    <scope>NUCLEOTIDE SEQUENCE [LARGE SCALE GENOMIC DNA]</scope>
    <source>
        <strain evidence="2 3">cv. Gransden 2004</strain>
    </source>
</reference>
<dbReference type="EMBL" id="ABEU02000019">
    <property type="protein sequence ID" value="PNR34618.1"/>
    <property type="molecule type" value="Genomic_DNA"/>
</dbReference>